<feature type="transmembrane region" description="Helical" evidence="6">
    <location>
        <begin position="252"/>
        <end position="279"/>
    </location>
</feature>
<dbReference type="Proteomes" id="UP000292262">
    <property type="component" value="Unassembled WGS sequence"/>
</dbReference>
<dbReference type="AlphaFoldDB" id="A0A4Q7PIG0"/>
<dbReference type="RefSeq" id="WP_130285833.1">
    <property type="nucleotide sequence ID" value="NZ_SGXE01000001.1"/>
</dbReference>
<sequence>MVKPKKGLKSFISILVNTFNGWLSNQPFQLSAAVSYYALFSFPALIIIVVQTTGLFYEKSKVKGRIMTEIQNVLGAESAQAVDSMVRNVADTDQSTFAIIVGIITLLYGATGMFISLQKSLNTIWNVQPNPKSEILKMIRDRFFSLGLILIIGFLLLISLVLTALITALTDWLQQRFPEIVITLLQAIDFLISLGLVTVLFALIFKYLPDVKIKWKDVWLGAFVTAILFVIGKYGLGLYFGMADPGSTFGAAGSIILILLWVSYSSLILFFGAEFTLVISKKYNRGILPASYAEKMK</sequence>
<dbReference type="OrthoDB" id="9797028at2"/>
<dbReference type="PIRSF" id="PIRSF035875">
    <property type="entry name" value="RNase_BN"/>
    <property type="match status" value="1"/>
</dbReference>
<keyword evidence="4 6" id="KW-1133">Transmembrane helix</keyword>
<feature type="transmembrane region" description="Helical" evidence="6">
    <location>
        <begin position="143"/>
        <end position="168"/>
    </location>
</feature>
<evidence type="ECO:0000256" key="3">
    <source>
        <dbReference type="ARBA" id="ARBA00022692"/>
    </source>
</evidence>
<dbReference type="EMBL" id="SGXE01000001">
    <property type="protein sequence ID" value="RZT00028.1"/>
    <property type="molecule type" value="Genomic_DNA"/>
</dbReference>
<dbReference type="GO" id="GO:0005886">
    <property type="term" value="C:plasma membrane"/>
    <property type="evidence" value="ECO:0007669"/>
    <property type="project" value="UniProtKB-SubCell"/>
</dbReference>
<gene>
    <name evidence="7" type="ORF">EV197_1258</name>
</gene>
<dbReference type="NCBIfam" id="TIGR00765">
    <property type="entry name" value="yihY_not_rbn"/>
    <property type="match status" value="1"/>
</dbReference>
<protein>
    <submittedName>
        <fullName evidence="7">Membrane protein</fullName>
    </submittedName>
</protein>
<organism evidence="7 8">
    <name type="scientific">Aquimarina brevivitae</name>
    <dbReference type="NCBI Taxonomy" id="323412"/>
    <lineage>
        <taxon>Bacteria</taxon>
        <taxon>Pseudomonadati</taxon>
        <taxon>Bacteroidota</taxon>
        <taxon>Flavobacteriia</taxon>
        <taxon>Flavobacteriales</taxon>
        <taxon>Flavobacteriaceae</taxon>
        <taxon>Aquimarina</taxon>
    </lineage>
</organism>
<evidence type="ECO:0000256" key="5">
    <source>
        <dbReference type="ARBA" id="ARBA00023136"/>
    </source>
</evidence>
<feature type="transmembrane region" description="Helical" evidence="6">
    <location>
        <begin position="36"/>
        <end position="57"/>
    </location>
</feature>
<dbReference type="Pfam" id="PF03631">
    <property type="entry name" value="Virul_fac_BrkB"/>
    <property type="match status" value="1"/>
</dbReference>
<comment type="caution">
    <text evidence="7">The sequence shown here is derived from an EMBL/GenBank/DDBJ whole genome shotgun (WGS) entry which is preliminary data.</text>
</comment>
<reference evidence="7 8" key="1">
    <citation type="submission" date="2019-02" db="EMBL/GenBank/DDBJ databases">
        <title>Genomic Encyclopedia of Type Strains, Phase IV (KMG-IV): sequencing the most valuable type-strain genomes for metagenomic binning, comparative biology and taxonomic classification.</title>
        <authorList>
            <person name="Goeker M."/>
        </authorList>
    </citation>
    <scope>NUCLEOTIDE SEQUENCE [LARGE SCALE GENOMIC DNA]</scope>
    <source>
        <strain evidence="7 8">DSM 17196</strain>
    </source>
</reference>
<evidence type="ECO:0000256" key="4">
    <source>
        <dbReference type="ARBA" id="ARBA00022989"/>
    </source>
</evidence>
<keyword evidence="8" id="KW-1185">Reference proteome</keyword>
<dbReference type="PANTHER" id="PTHR30213">
    <property type="entry name" value="INNER MEMBRANE PROTEIN YHJD"/>
    <property type="match status" value="1"/>
</dbReference>
<evidence type="ECO:0000256" key="1">
    <source>
        <dbReference type="ARBA" id="ARBA00004651"/>
    </source>
</evidence>
<comment type="subcellular location">
    <subcellularLocation>
        <location evidence="1">Cell membrane</location>
        <topology evidence="1">Multi-pass membrane protein</topology>
    </subcellularLocation>
</comment>
<evidence type="ECO:0000313" key="7">
    <source>
        <dbReference type="EMBL" id="RZT00028.1"/>
    </source>
</evidence>
<dbReference type="PANTHER" id="PTHR30213:SF1">
    <property type="entry name" value="INNER MEMBRANE PROTEIN YHJD"/>
    <property type="match status" value="1"/>
</dbReference>
<evidence type="ECO:0000256" key="2">
    <source>
        <dbReference type="ARBA" id="ARBA00022475"/>
    </source>
</evidence>
<keyword evidence="2" id="KW-1003">Cell membrane</keyword>
<keyword evidence="5 6" id="KW-0472">Membrane</keyword>
<keyword evidence="3 6" id="KW-0812">Transmembrane</keyword>
<proteinExistence type="predicted"/>
<evidence type="ECO:0000313" key="8">
    <source>
        <dbReference type="Proteomes" id="UP000292262"/>
    </source>
</evidence>
<feature type="transmembrane region" description="Helical" evidence="6">
    <location>
        <begin position="217"/>
        <end position="240"/>
    </location>
</feature>
<dbReference type="InterPro" id="IPR017039">
    <property type="entry name" value="Virul_fac_BrkB"/>
</dbReference>
<evidence type="ECO:0000256" key="6">
    <source>
        <dbReference type="SAM" id="Phobius"/>
    </source>
</evidence>
<accession>A0A4Q7PIG0</accession>
<name>A0A4Q7PIG0_9FLAO</name>
<feature type="transmembrane region" description="Helical" evidence="6">
    <location>
        <begin position="180"/>
        <end position="205"/>
    </location>
</feature>